<dbReference type="EMBL" id="ML978788">
    <property type="protein sequence ID" value="KAF2083423.1"/>
    <property type="molecule type" value="Genomic_DNA"/>
</dbReference>
<comment type="caution">
    <text evidence="2">The sequence shown here is derived from an EMBL/GenBank/DDBJ whole genome shotgun (WGS) entry which is preliminary data.</text>
</comment>
<protein>
    <submittedName>
        <fullName evidence="2">Uncharacterized protein</fullName>
    </submittedName>
</protein>
<gene>
    <name evidence="2" type="ORF">K490DRAFT_60496</name>
</gene>
<feature type="region of interest" description="Disordered" evidence="1">
    <location>
        <begin position="33"/>
        <end position="59"/>
    </location>
</feature>
<name>A0A9P4HP73_9PEZI</name>
<evidence type="ECO:0000313" key="2">
    <source>
        <dbReference type="EMBL" id="KAF2083423.1"/>
    </source>
</evidence>
<organism evidence="2 3">
    <name type="scientific">Saccharata proteae CBS 121410</name>
    <dbReference type="NCBI Taxonomy" id="1314787"/>
    <lineage>
        <taxon>Eukaryota</taxon>
        <taxon>Fungi</taxon>
        <taxon>Dikarya</taxon>
        <taxon>Ascomycota</taxon>
        <taxon>Pezizomycotina</taxon>
        <taxon>Dothideomycetes</taxon>
        <taxon>Dothideomycetes incertae sedis</taxon>
        <taxon>Botryosphaeriales</taxon>
        <taxon>Saccharataceae</taxon>
        <taxon>Saccharata</taxon>
    </lineage>
</organism>
<accession>A0A9P4HP73</accession>
<proteinExistence type="predicted"/>
<dbReference type="Proteomes" id="UP000799776">
    <property type="component" value="Unassembled WGS sequence"/>
</dbReference>
<evidence type="ECO:0000256" key="1">
    <source>
        <dbReference type="SAM" id="MobiDB-lite"/>
    </source>
</evidence>
<keyword evidence="3" id="KW-1185">Reference proteome</keyword>
<evidence type="ECO:0000313" key="3">
    <source>
        <dbReference type="Proteomes" id="UP000799776"/>
    </source>
</evidence>
<sequence length="340" mass="37274">MAAGPGSGSWTHRRDMQYQDSIKNSWLGQNVTDLARAQGPCGPDEGSRPTRARPGAEVPRYPLDKRLVLQQITAYELAVSRIIRHGRDRTQRRRGNKSARFCTRYRHRAARRLALAGLTRSLPANLELSMGRPDRSTVSKQADVARLPFWTVSGVVVKLHSETRAASSLLLLSVSDSQSLDHAARSGLSKTSGRDPGSARHRRSRYRVLCQSSSPLAPISLCARVWSIAWVATPMARWRGQRMIQPAIGGCGDDGDEGDDGDAMGATEWKTRSSVDCLLVGDVVEPHQPSIAAASPSPPLEPLPPQQVLVRTKRRARLGYRHETINAVVVSDGGESTRLR</sequence>
<reference evidence="2" key="1">
    <citation type="journal article" date="2020" name="Stud. Mycol.">
        <title>101 Dothideomycetes genomes: a test case for predicting lifestyles and emergence of pathogens.</title>
        <authorList>
            <person name="Haridas S."/>
            <person name="Albert R."/>
            <person name="Binder M."/>
            <person name="Bloem J."/>
            <person name="Labutti K."/>
            <person name="Salamov A."/>
            <person name="Andreopoulos B."/>
            <person name="Baker S."/>
            <person name="Barry K."/>
            <person name="Bills G."/>
            <person name="Bluhm B."/>
            <person name="Cannon C."/>
            <person name="Castanera R."/>
            <person name="Culley D."/>
            <person name="Daum C."/>
            <person name="Ezra D."/>
            <person name="Gonzalez J."/>
            <person name="Henrissat B."/>
            <person name="Kuo A."/>
            <person name="Liang C."/>
            <person name="Lipzen A."/>
            <person name="Lutzoni F."/>
            <person name="Magnuson J."/>
            <person name="Mondo S."/>
            <person name="Nolan M."/>
            <person name="Ohm R."/>
            <person name="Pangilinan J."/>
            <person name="Park H.-J."/>
            <person name="Ramirez L."/>
            <person name="Alfaro M."/>
            <person name="Sun H."/>
            <person name="Tritt A."/>
            <person name="Yoshinaga Y."/>
            <person name="Zwiers L.-H."/>
            <person name="Turgeon B."/>
            <person name="Goodwin S."/>
            <person name="Spatafora J."/>
            <person name="Crous P."/>
            <person name="Grigoriev I."/>
        </authorList>
    </citation>
    <scope>NUCLEOTIDE SEQUENCE</scope>
    <source>
        <strain evidence="2">CBS 121410</strain>
    </source>
</reference>
<dbReference type="AlphaFoldDB" id="A0A9P4HP73"/>